<keyword evidence="1" id="KW-1133">Transmembrane helix</keyword>
<dbReference type="GO" id="GO:0006660">
    <property type="term" value="P:phosphatidylserine catabolic process"/>
    <property type="evidence" value="ECO:0007669"/>
    <property type="project" value="TreeGrafter"/>
</dbReference>
<name>A0A0B7B861_9EUPU</name>
<keyword evidence="1" id="KW-0812">Transmembrane</keyword>
<evidence type="ECO:0000259" key="2">
    <source>
        <dbReference type="Pfam" id="PF00561"/>
    </source>
</evidence>
<dbReference type="EMBL" id="HACG01042348">
    <property type="protein sequence ID" value="CEK89213.1"/>
    <property type="molecule type" value="Transcribed_RNA"/>
</dbReference>
<feature type="transmembrane region" description="Helical" evidence="1">
    <location>
        <begin position="42"/>
        <end position="64"/>
    </location>
</feature>
<accession>A0A0B7B861</accession>
<evidence type="ECO:0000313" key="3">
    <source>
        <dbReference type="EMBL" id="CEK89213.1"/>
    </source>
</evidence>
<dbReference type="GO" id="GO:0052651">
    <property type="term" value="P:monoacylglycerol catabolic process"/>
    <property type="evidence" value="ECO:0007669"/>
    <property type="project" value="TreeGrafter"/>
</dbReference>
<protein>
    <recommendedName>
        <fullName evidence="2">AB hydrolase-1 domain-containing protein</fullName>
    </recommendedName>
</protein>
<dbReference type="Gene3D" id="3.40.50.1820">
    <property type="entry name" value="alpha/beta hydrolase"/>
    <property type="match status" value="1"/>
</dbReference>
<dbReference type="AlphaFoldDB" id="A0A0B7B861"/>
<dbReference type="Pfam" id="PF00561">
    <property type="entry name" value="Abhydrolase_1"/>
    <property type="match status" value="1"/>
</dbReference>
<dbReference type="GO" id="GO:0005789">
    <property type="term" value="C:endoplasmic reticulum membrane"/>
    <property type="evidence" value="ECO:0007669"/>
    <property type="project" value="TreeGrafter"/>
</dbReference>
<proteinExistence type="predicted"/>
<feature type="domain" description="AB hydrolase-1" evidence="2">
    <location>
        <begin position="144"/>
        <end position="248"/>
    </location>
</feature>
<dbReference type="SUPFAM" id="SSF53474">
    <property type="entry name" value="alpha/beta-Hydrolases"/>
    <property type="match status" value="1"/>
</dbReference>
<organism evidence="3">
    <name type="scientific">Arion vulgaris</name>
    <dbReference type="NCBI Taxonomy" id="1028688"/>
    <lineage>
        <taxon>Eukaryota</taxon>
        <taxon>Metazoa</taxon>
        <taxon>Spiralia</taxon>
        <taxon>Lophotrochozoa</taxon>
        <taxon>Mollusca</taxon>
        <taxon>Gastropoda</taxon>
        <taxon>Heterobranchia</taxon>
        <taxon>Euthyneura</taxon>
        <taxon>Panpulmonata</taxon>
        <taxon>Eupulmonata</taxon>
        <taxon>Stylommatophora</taxon>
        <taxon>Helicina</taxon>
        <taxon>Arionoidea</taxon>
        <taxon>Arionidae</taxon>
        <taxon>Arion</taxon>
    </lineage>
</organism>
<gene>
    <name evidence="3" type="primary">ORF169594</name>
</gene>
<reference evidence="3" key="1">
    <citation type="submission" date="2014-12" db="EMBL/GenBank/DDBJ databases">
        <title>Insight into the proteome of Arion vulgaris.</title>
        <authorList>
            <person name="Aradska J."/>
            <person name="Bulat T."/>
            <person name="Smidak R."/>
            <person name="Sarate P."/>
            <person name="Gangsoo J."/>
            <person name="Sialana F."/>
            <person name="Bilban M."/>
            <person name="Lubec G."/>
        </authorList>
    </citation>
    <scope>NUCLEOTIDE SEQUENCE</scope>
    <source>
        <tissue evidence="3">Skin</tissue>
    </source>
</reference>
<dbReference type="GO" id="GO:0047372">
    <property type="term" value="F:monoacylglycerol lipase activity"/>
    <property type="evidence" value="ECO:0007669"/>
    <property type="project" value="TreeGrafter"/>
</dbReference>
<keyword evidence="1" id="KW-0472">Membrane</keyword>
<dbReference type="GO" id="GO:0004622">
    <property type="term" value="F:phosphatidylcholine lysophospholipase activity"/>
    <property type="evidence" value="ECO:0007669"/>
    <property type="project" value="TreeGrafter"/>
</dbReference>
<sequence length="365" mass="41789">MRMEIHSTDQNELRSENAKPSQTTRVITVNICRFIQQCGSSFLFCLKVTSLALFLIYAAIPIFVRANQWILPKIVFSNIVHWPPFINLSLPSDFGLNNTRNFYLHVEDRVDIGAWHILPADLQNKRGYIPWKSFESELDNGHNIFLYLHGNSGSRGSHHRVQLYKLLSKLNFHVISIDYRGYGDSSGDPTENGVVADAYFTYKWLKERIGKSKMFIWGHSLGTGVTTKLAKRLCDEGDQPAGIVLESPFNNIQEAAKNHPLGLPYRMLPWFEWIFVDGIREHGIFFSSDESILSVTSNIMILHAKDDYIVPFDLGRKLYHKAKDTRTQKTGNVQFVAFEAHLGYGHKLIYKAPELPDLIRKFVGQ</sequence>
<dbReference type="InterPro" id="IPR029058">
    <property type="entry name" value="AB_hydrolase_fold"/>
</dbReference>
<dbReference type="ESTHER" id="9eupu-a0a0b7b861">
    <property type="family name" value="ABHD12-PHARC"/>
</dbReference>
<evidence type="ECO:0000256" key="1">
    <source>
        <dbReference type="SAM" id="Phobius"/>
    </source>
</evidence>
<dbReference type="InterPro" id="IPR000073">
    <property type="entry name" value="AB_hydrolase_1"/>
</dbReference>
<dbReference type="PANTHER" id="PTHR12277">
    <property type="entry name" value="ALPHA/BETA HYDROLASE DOMAIN-CONTAINING PROTEIN"/>
    <property type="match status" value="1"/>
</dbReference>
<dbReference type="PANTHER" id="PTHR12277:SF194">
    <property type="entry name" value="FI04476P"/>
    <property type="match status" value="1"/>
</dbReference>